<dbReference type="InterPro" id="IPR000253">
    <property type="entry name" value="FHA_dom"/>
</dbReference>
<dbReference type="InterPro" id="IPR008984">
    <property type="entry name" value="SMAD_FHA_dom_sf"/>
</dbReference>
<reference evidence="2 3" key="1">
    <citation type="submission" date="2018-10" db="EMBL/GenBank/DDBJ databases">
        <title>Genomic Encyclopedia of Type Strains, Phase IV (KMG-IV): sequencing the most valuable type-strain genomes for metagenomic binning, comparative biology and taxonomic classification.</title>
        <authorList>
            <person name="Goeker M."/>
        </authorList>
    </citation>
    <scope>NUCLEOTIDE SEQUENCE [LARGE SCALE GENOMIC DNA]</scope>
    <source>
        <strain evidence="2 3">DSM 25080</strain>
    </source>
</reference>
<protein>
    <submittedName>
        <fullName evidence="2">FHA domain-containing protein</fullName>
    </submittedName>
</protein>
<sequence>MSSFTTYFFGRDQSNSIVLDDPSISRFHCELTVNGDDCLLVDANSTHGCFVERNGDWESVKNSQLKLTDKVKIGRLSGLLKDFIKGEKA</sequence>
<dbReference type="PANTHER" id="PTHR23308">
    <property type="entry name" value="NUCLEAR INHIBITOR OF PROTEIN PHOSPHATASE-1"/>
    <property type="match status" value="1"/>
</dbReference>
<dbReference type="RefSeq" id="WP_121877555.1">
    <property type="nucleotide sequence ID" value="NZ_REFJ01000005.1"/>
</dbReference>
<dbReference type="AlphaFoldDB" id="A0A3M0A187"/>
<gene>
    <name evidence="2" type="ORF">DFR27_2262</name>
</gene>
<dbReference type="Proteomes" id="UP000267187">
    <property type="component" value="Unassembled WGS sequence"/>
</dbReference>
<name>A0A3M0A187_9GAMM</name>
<comment type="caution">
    <text evidence="2">The sequence shown here is derived from an EMBL/GenBank/DDBJ whole genome shotgun (WGS) entry which is preliminary data.</text>
</comment>
<evidence type="ECO:0000259" key="1">
    <source>
        <dbReference type="PROSITE" id="PS50006"/>
    </source>
</evidence>
<dbReference type="CDD" id="cd00060">
    <property type="entry name" value="FHA"/>
    <property type="match status" value="1"/>
</dbReference>
<dbReference type="InterPro" id="IPR050923">
    <property type="entry name" value="Cell_Proc_Reg/RNA_Proc"/>
</dbReference>
<dbReference type="EMBL" id="REFJ01000005">
    <property type="protein sequence ID" value="RMA78921.1"/>
    <property type="molecule type" value="Genomic_DNA"/>
</dbReference>
<dbReference type="PROSITE" id="PS50006">
    <property type="entry name" value="FHA_DOMAIN"/>
    <property type="match status" value="1"/>
</dbReference>
<organism evidence="2 3">
    <name type="scientific">Umboniibacter marinipuniceus</name>
    <dbReference type="NCBI Taxonomy" id="569599"/>
    <lineage>
        <taxon>Bacteria</taxon>
        <taxon>Pseudomonadati</taxon>
        <taxon>Pseudomonadota</taxon>
        <taxon>Gammaproteobacteria</taxon>
        <taxon>Cellvibrionales</taxon>
        <taxon>Cellvibrionaceae</taxon>
        <taxon>Umboniibacter</taxon>
    </lineage>
</organism>
<dbReference type="Gene3D" id="2.60.200.20">
    <property type="match status" value="1"/>
</dbReference>
<proteinExistence type="predicted"/>
<evidence type="ECO:0000313" key="3">
    <source>
        <dbReference type="Proteomes" id="UP000267187"/>
    </source>
</evidence>
<accession>A0A3M0A187</accession>
<dbReference type="Pfam" id="PF00498">
    <property type="entry name" value="FHA"/>
    <property type="match status" value="1"/>
</dbReference>
<dbReference type="SMART" id="SM00240">
    <property type="entry name" value="FHA"/>
    <property type="match status" value="1"/>
</dbReference>
<feature type="domain" description="FHA" evidence="1">
    <location>
        <begin position="7"/>
        <end position="52"/>
    </location>
</feature>
<dbReference type="OrthoDB" id="5762105at2"/>
<evidence type="ECO:0000313" key="2">
    <source>
        <dbReference type="EMBL" id="RMA78921.1"/>
    </source>
</evidence>
<keyword evidence="3" id="KW-1185">Reference proteome</keyword>
<dbReference type="SUPFAM" id="SSF49879">
    <property type="entry name" value="SMAD/FHA domain"/>
    <property type="match status" value="1"/>
</dbReference>